<accession>A0A8E2ATE1</accession>
<gene>
    <name evidence="1" type="ORF">OBBRIDRAFT_586116</name>
</gene>
<sequence length="123" mass="13819">MACLTLRRAGQTRFTYGSPQGGRDWSPSRGCWPGKDHPSLAIFVQAHLIFTSHFVGTPASYSRNHRRAATGWVGRIVTSRKIANRVVETDSRPLQGTMRVLPLDVLLRENIAAYSSRIEHWCV</sequence>
<protein>
    <submittedName>
        <fullName evidence="1">Uncharacterized protein</fullName>
    </submittedName>
</protein>
<proteinExistence type="predicted"/>
<dbReference type="Proteomes" id="UP000250043">
    <property type="component" value="Unassembled WGS sequence"/>
</dbReference>
<name>A0A8E2ATE1_9APHY</name>
<keyword evidence="2" id="KW-1185">Reference proteome</keyword>
<evidence type="ECO:0000313" key="1">
    <source>
        <dbReference type="EMBL" id="OCH90646.1"/>
    </source>
</evidence>
<evidence type="ECO:0000313" key="2">
    <source>
        <dbReference type="Proteomes" id="UP000250043"/>
    </source>
</evidence>
<dbReference type="EMBL" id="KV722400">
    <property type="protein sequence ID" value="OCH90646.1"/>
    <property type="molecule type" value="Genomic_DNA"/>
</dbReference>
<organism evidence="1 2">
    <name type="scientific">Obba rivulosa</name>
    <dbReference type="NCBI Taxonomy" id="1052685"/>
    <lineage>
        <taxon>Eukaryota</taxon>
        <taxon>Fungi</taxon>
        <taxon>Dikarya</taxon>
        <taxon>Basidiomycota</taxon>
        <taxon>Agaricomycotina</taxon>
        <taxon>Agaricomycetes</taxon>
        <taxon>Polyporales</taxon>
        <taxon>Gelatoporiaceae</taxon>
        <taxon>Obba</taxon>
    </lineage>
</organism>
<reference evidence="1 2" key="1">
    <citation type="submission" date="2016-07" db="EMBL/GenBank/DDBJ databases">
        <title>Draft genome of the white-rot fungus Obba rivulosa 3A-2.</title>
        <authorList>
            <consortium name="DOE Joint Genome Institute"/>
            <person name="Miettinen O."/>
            <person name="Riley R."/>
            <person name="Acob R."/>
            <person name="Barry K."/>
            <person name="Cullen D."/>
            <person name="De Vries R."/>
            <person name="Hainaut M."/>
            <person name="Hatakka A."/>
            <person name="Henrissat B."/>
            <person name="Hilden K."/>
            <person name="Kuo R."/>
            <person name="Labutti K."/>
            <person name="Lipzen A."/>
            <person name="Makela M.R."/>
            <person name="Sandor L."/>
            <person name="Spatafora J.W."/>
            <person name="Grigoriev I.V."/>
            <person name="Hibbett D.S."/>
        </authorList>
    </citation>
    <scope>NUCLEOTIDE SEQUENCE [LARGE SCALE GENOMIC DNA]</scope>
    <source>
        <strain evidence="1 2">3A-2</strain>
    </source>
</reference>
<dbReference type="AlphaFoldDB" id="A0A8E2ATE1"/>